<dbReference type="SUPFAM" id="SSF51445">
    <property type="entry name" value="(Trans)glycosidases"/>
    <property type="match status" value="1"/>
</dbReference>
<protein>
    <recommendedName>
        <fullName evidence="2">Beta-glucuronidase C-terminal domain-containing protein</fullName>
    </recommendedName>
</protein>
<keyword evidence="4" id="KW-1185">Reference proteome</keyword>
<dbReference type="EMBL" id="OZ037953">
    <property type="protein sequence ID" value="CAL1698441.1"/>
    <property type="molecule type" value="Genomic_DNA"/>
</dbReference>
<feature type="domain" description="Beta-glucuronidase C-terminal" evidence="2">
    <location>
        <begin position="490"/>
        <end position="600"/>
    </location>
</feature>
<evidence type="ECO:0000313" key="3">
    <source>
        <dbReference type="EMBL" id="CAL1698441.1"/>
    </source>
</evidence>
<reference evidence="4" key="1">
    <citation type="submission" date="2024-04" db="EMBL/GenBank/DDBJ databases">
        <authorList>
            <person name="Shaw F."/>
            <person name="Minotto A."/>
        </authorList>
    </citation>
    <scope>NUCLEOTIDE SEQUENCE [LARGE SCALE GENOMIC DNA]</scope>
</reference>
<feature type="compositionally biased region" description="Polar residues" evidence="1">
    <location>
        <begin position="652"/>
        <end position="661"/>
    </location>
</feature>
<name>A0ABP1CRY8_9APHY</name>
<dbReference type="InterPro" id="IPR031728">
    <property type="entry name" value="GlcAase_C"/>
</dbReference>
<dbReference type="Gene3D" id="3.20.20.80">
    <property type="entry name" value="Glycosidases"/>
    <property type="match status" value="1"/>
</dbReference>
<gene>
    <name evidence="3" type="ORF">GFSPODELE1_LOCUS2157</name>
</gene>
<dbReference type="InterPro" id="IPR017853">
    <property type="entry name" value="GH"/>
</dbReference>
<dbReference type="InterPro" id="IPR052974">
    <property type="entry name" value="GH79_Enzymes"/>
</dbReference>
<dbReference type="Pfam" id="PF16862">
    <property type="entry name" value="Glyco_hydro_79C"/>
    <property type="match status" value="1"/>
</dbReference>
<dbReference type="PANTHER" id="PTHR36183">
    <property type="entry name" value="BETA-GLUCURONIDASE"/>
    <property type="match status" value="1"/>
</dbReference>
<proteinExistence type="predicted"/>
<evidence type="ECO:0000256" key="1">
    <source>
        <dbReference type="SAM" id="MobiDB-lite"/>
    </source>
</evidence>
<dbReference type="PANTHER" id="PTHR36183:SF2">
    <property type="entry name" value="BETA-GLUCURONIDASE C-TERMINAL DOMAIN-CONTAINING PROTEIN"/>
    <property type="match status" value="1"/>
</dbReference>
<organism evidence="3 4">
    <name type="scientific">Somion occarium</name>
    <dbReference type="NCBI Taxonomy" id="3059160"/>
    <lineage>
        <taxon>Eukaryota</taxon>
        <taxon>Fungi</taxon>
        <taxon>Dikarya</taxon>
        <taxon>Basidiomycota</taxon>
        <taxon>Agaricomycotina</taxon>
        <taxon>Agaricomycetes</taxon>
        <taxon>Polyporales</taxon>
        <taxon>Cerrenaceae</taxon>
        <taxon>Somion</taxon>
    </lineage>
</organism>
<feature type="region of interest" description="Disordered" evidence="1">
    <location>
        <begin position="639"/>
        <end position="661"/>
    </location>
</feature>
<dbReference type="Proteomes" id="UP001497453">
    <property type="component" value="Chromosome 10"/>
</dbReference>
<evidence type="ECO:0000259" key="2">
    <source>
        <dbReference type="Pfam" id="PF16862"/>
    </source>
</evidence>
<dbReference type="InterPro" id="IPR013780">
    <property type="entry name" value="Glyco_hydro_b"/>
</dbReference>
<sequence length="688" mass="73556">MRLDGEQRLPFVFLSLCVLVPMKLLPLLTFAGGLSIARAVTVYGVTGVVPQTALSGPNSTPSPVVAVYVPPAFNETTLDVPAIPDPAPPTQFTLQLLQNAQDVNGLSIPQSGAFYGFSIEMSVATQVIGINSSFLNPPFLNLMSLIVERAGHVNIRVGGNTQETAVLVDSLSSGKIMEKDKEASSNPTLTPTLYITPEILYMLRNVSSLLNARWYLGIPMNDTNNPRLQIGEAAEAILGDFLLGFQLGNEPNLYAAHGHRPQGWAQFDYFGEFGVMIQAVANDDKIHIRNNIIGPSISDTFWTTESVWDTGFLQSYGNSLSAISVEKYPNQNCAAAFPSPETADQIIDPQREFPHYLNHKERITDTLAQYLNSSNIAQAMGKPFLMFETNTASCGGFLGLSDSYGAALWAIDFGLQMAYSNFSGSLLHVGGVSDVYNPFNPPQTNASGFSQWSVNPIFYSVLAVAETLGRTNASKVIDLQANTGDIHTPAYAIYENDKIARLALFNYVSDSTGASDSTVAIAIGGGETGQPNGTPASVKVKYLLAPSVSDKQNVTWAGQTLGRWLQSDGRFQGEEQVQTVDCDQGSNTCTVKVPAPGFALVFMSDDAFQQAAPQSTATFETTSVTRTINTATVDQAVLATSNGQNGKDRQKQGSTSKGSTGAAQMVSAPHLAALCLFILAGVSSVCLS</sequence>
<accession>A0ABP1CRY8</accession>
<evidence type="ECO:0000313" key="4">
    <source>
        <dbReference type="Proteomes" id="UP001497453"/>
    </source>
</evidence>
<dbReference type="Gene3D" id="2.60.40.1180">
    <property type="entry name" value="Golgi alpha-mannosidase II"/>
    <property type="match status" value="1"/>
</dbReference>